<protein>
    <recommendedName>
        <fullName evidence="3">Tetratricopeptide repeat-containing protein</fullName>
    </recommendedName>
</protein>
<dbReference type="EMBL" id="FXTB01000006">
    <property type="protein sequence ID" value="SMO73407.1"/>
    <property type="molecule type" value="Genomic_DNA"/>
</dbReference>
<gene>
    <name evidence="1" type="ORF">SAMN06265379_10680</name>
</gene>
<name>A0A521DNU4_SACCC</name>
<evidence type="ECO:0008006" key="3">
    <source>
        <dbReference type="Google" id="ProtNLM"/>
    </source>
</evidence>
<keyword evidence="2" id="KW-1185">Reference proteome</keyword>
<dbReference type="Gene3D" id="1.25.40.10">
    <property type="entry name" value="Tetratricopeptide repeat domain"/>
    <property type="match status" value="1"/>
</dbReference>
<accession>A0A521DNU4</accession>
<evidence type="ECO:0000313" key="1">
    <source>
        <dbReference type="EMBL" id="SMO73407.1"/>
    </source>
</evidence>
<evidence type="ECO:0000313" key="2">
    <source>
        <dbReference type="Proteomes" id="UP000319040"/>
    </source>
</evidence>
<dbReference type="RefSeq" id="WP_142533791.1">
    <property type="nucleotide sequence ID" value="NZ_FXTB01000006.1"/>
</dbReference>
<proteinExistence type="predicted"/>
<sequence length="163" mass="18837">MIGELRERYKKRISSQEAEAFDRAGEEISYNMTHFITAVQMGTVNKVWHTFLRVRLADGSSVLLDQTSNTLIDLLNPAEVTRMWDLIPEEPVRENIILYSNSNKQAFNDAKEAYNQKDYQKAEKLFAHLNESDPDDKVIGRYLSSVYLYQGKKEMAQAILKNN</sequence>
<dbReference type="AlphaFoldDB" id="A0A521DNU4"/>
<dbReference type="Proteomes" id="UP000319040">
    <property type="component" value="Unassembled WGS sequence"/>
</dbReference>
<dbReference type="InterPro" id="IPR011990">
    <property type="entry name" value="TPR-like_helical_dom_sf"/>
</dbReference>
<dbReference type="SUPFAM" id="SSF48452">
    <property type="entry name" value="TPR-like"/>
    <property type="match status" value="1"/>
</dbReference>
<reference evidence="1 2" key="1">
    <citation type="submission" date="2017-05" db="EMBL/GenBank/DDBJ databases">
        <authorList>
            <person name="Varghese N."/>
            <person name="Submissions S."/>
        </authorList>
    </citation>
    <scope>NUCLEOTIDE SEQUENCE [LARGE SCALE GENOMIC DNA]</scope>
    <source>
        <strain evidence="1 2">DSM 27040</strain>
    </source>
</reference>
<organism evidence="1 2">
    <name type="scientific">Saccharicrinis carchari</name>
    <dbReference type="NCBI Taxonomy" id="1168039"/>
    <lineage>
        <taxon>Bacteria</taxon>
        <taxon>Pseudomonadati</taxon>
        <taxon>Bacteroidota</taxon>
        <taxon>Bacteroidia</taxon>
        <taxon>Marinilabiliales</taxon>
        <taxon>Marinilabiliaceae</taxon>
        <taxon>Saccharicrinis</taxon>
    </lineage>
</organism>